<evidence type="ECO:0000313" key="9">
    <source>
        <dbReference type="Proteomes" id="UP000076858"/>
    </source>
</evidence>
<dbReference type="InterPro" id="IPR036589">
    <property type="entry name" value="HCY_dom_sf"/>
</dbReference>
<dbReference type="InterPro" id="IPR003726">
    <property type="entry name" value="HCY_dom"/>
</dbReference>
<keyword evidence="9" id="KW-1185">Reference proteome</keyword>
<keyword evidence="1 6" id="KW-0489">Methyltransferase</keyword>
<dbReference type="GO" id="GO:0008898">
    <property type="term" value="F:S-adenosylmethionine-homocysteine S-methyltransferase activity"/>
    <property type="evidence" value="ECO:0007669"/>
    <property type="project" value="TreeGrafter"/>
</dbReference>
<sequence length="331" mass="36780">MLKTMASEKPLILDGGLGSLLFSRGTFVKGDPLWSARCLTSAESDGRRQLRQAHLDYLAAGAHIIRSNSYQMSIEHLRKCLPGLSQEEALEMMRDSVRIAREACRDYWQSIGGESSGKTEPKVAGSIGPYGACQADMSEYTGAYVDCMSEEDFIEWHRPRLTALLEAGVDYLAFETFPALLEANAILRLLQQEAPHMPAWISFSCKDEKHVCHGETLASAFEQIWTNKTDGLKAVGINCTPGRLIKPLLRSLDGISNVPVVLYPNREECLGEEDELILVYPKPDDKENSKEDDLGKLAKEWLATHPNVFAIGGCCFYHPSDIHNLSRVFGN</sequence>
<dbReference type="GO" id="GO:0032259">
    <property type="term" value="P:methylation"/>
    <property type="evidence" value="ECO:0007669"/>
    <property type="project" value="UniProtKB-KW"/>
</dbReference>
<dbReference type="GO" id="GO:0046872">
    <property type="term" value="F:metal ion binding"/>
    <property type="evidence" value="ECO:0007669"/>
    <property type="project" value="UniProtKB-KW"/>
</dbReference>
<keyword evidence="4 6" id="KW-0862">Zinc</keyword>
<accession>A0A164MKR8</accession>
<proteinExistence type="predicted"/>
<evidence type="ECO:0000256" key="6">
    <source>
        <dbReference type="PROSITE-ProRule" id="PRU00333"/>
    </source>
</evidence>
<dbReference type="Pfam" id="PF02574">
    <property type="entry name" value="S-methyl_trans"/>
    <property type="match status" value="1"/>
</dbReference>
<comment type="caution">
    <text evidence="8">The sequence shown here is derived from an EMBL/GenBank/DDBJ whole genome shotgun (WGS) entry which is preliminary data.</text>
</comment>
<comment type="pathway">
    <text evidence="5">Amino-acid biosynthesis; L-methionine biosynthesis via de novo pathway.</text>
</comment>
<dbReference type="PANTHER" id="PTHR46015">
    <property type="entry name" value="ZGC:172121"/>
    <property type="match status" value="1"/>
</dbReference>
<keyword evidence="2 6" id="KW-0808">Transferase</keyword>
<dbReference type="InterPro" id="IPR051486">
    <property type="entry name" value="Hcy_S-methyltransferase"/>
</dbReference>
<dbReference type="OrthoDB" id="261426at2759"/>
<organism evidence="8 9">
    <name type="scientific">Daphnia magna</name>
    <dbReference type="NCBI Taxonomy" id="35525"/>
    <lineage>
        <taxon>Eukaryota</taxon>
        <taxon>Metazoa</taxon>
        <taxon>Ecdysozoa</taxon>
        <taxon>Arthropoda</taxon>
        <taxon>Crustacea</taxon>
        <taxon>Branchiopoda</taxon>
        <taxon>Diplostraca</taxon>
        <taxon>Cladocera</taxon>
        <taxon>Anomopoda</taxon>
        <taxon>Daphniidae</taxon>
        <taxon>Daphnia</taxon>
    </lineage>
</organism>
<dbReference type="AlphaFoldDB" id="A0A164MKR8"/>
<dbReference type="SUPFAM" id="SSF82282">
    <property type="entry name" value="Homocysteine S-methyltransferase"/>
    <property type="match status" value="1"/>
</dbReference>
<feature type="binding site" evidence="6">
    <location>
        <position position="314"/>
    </location>
    <ligand>
        <name>Zn(2+)</name>
        <dbReference type="ChEBI" id="CHEBI:29105"/>
    </ligand>
</feature>
<dbReference type="EMBL" id="LRGB01002993">
    <property type="protein sequence ID" value="KZS05147.1"/>
    <property type="molecule type" value="Genomic_DNA"/>
</dbReference>
<feature type="domain" description="Hcy-binding" evidence="7">
    <location>
        <begin position="1"/>
        <end position="329"/>
    </location>
</feature>
<dbReference type="GO" id="GO:0033528">
    <property type="term" value="P:S-methylmethionine cycle"/>
    <property type="evidence" value="ECO:0007669"/>
    <property type="project" value="TreeGrafter"/>
</dbReference>
<reference evidence="8 9" key="1">
    <citation type="submission" date="2016-03" db="EMBL/GenBank/DDBJ databases">
        <title>EvidentialGene: Evidence-directed Construction of Genes on Genomes.</title>
        <authorList>
            <person name="Gilbert D.G."/>
            <person name="Choi J.-H."/>
            <person name="Mockaitis K."/>
            <person name="Colbourne J."/>
            <person name="Pfrender M."/>
        </authorList>
    </citation>
    <scope>NUCLEOTIDE SEQUENCE [LARGE SCALE GENOMIC DNA]</scope>
    <source>
        <strain evidence="8 9">Xinb3</strain>
        <tissue evidence="8">Complete organism</tissue>
    </source>
</reference>
<dbReference type="PANTHER" id="PTHR46015:SF1">
    <property type="entry name" value="HOMOCYSTEINE S-METHYLTRANSFERASE-LIKE ISOFORM 1"/>
    <property type="match status" value="1"/>
</dbReference>
<evidence type="ECO:0000259" key="7">
    <source>
        <dbReference type="PROSITE" id="PS50970"/>
    </source>
</evidence>
<dbReference type="Gene3D" id="3.20.20.330">
    <property type="entry name" value="Homocysteine-binding-like domain"/>
    <property type="match status" value="1"/>
</dbReference>
<evidence type="ECO:0000313" key="8">
    <source>
        <dbReference type="EMBL" id="KZS05147.1"/>
    </source>
</evidence>
<name>A0A164MKR8_9CRUS</name>
<dbReference type="PROSITE" id="PS50970">
    <property type="entry name" value="HCY"/>
    <property type="match status" value="1"/>
</dbReference>
<dbReference type="FunFam" id="3.20.20.330:FF:000002">
    <property type="entry name" value="Homocysteine S-methyltransferase"/>
    <property type="match status" value="1"/>
</dbReference>
<keyword evidence="3 6" id="KW-0479">Metal-binding</keyword>
<evidence type="ECO:0000256" key="3">
    <source>
        <dbReference type="ARBA" id="ARBA00022723"/>
    </source>
</evidence>
<comment type="cofactor">
    <cofactor evidence="6">
        <name>Zn(2+)</name>
        <dbReference type="ChEBI" id="CHEBI:29105"/>
    </cofactor>
</comment>
<dbReference type="STRING" id="35525.A0A164MKR8"/>
<dbReference type="Proteomes" id="UP000076858">
    <property type="component" value="Unassembled WGS sequence"/>
</dbReference>
<dbReference type="GO" id="GO:0009086">
    <property type="term" value="P:methionine biosynthetic process"/>
    <property type="evidence" value="ECO:0007669"/>
    <property type="project" value="TreeGrafter"/>
</dbReference>
<gene>
    <name evidence="8" type="ORF">APZ42_031710</name>
</gene>
<evidence type="ECO:0000256" key="4">
    <source>
        <dbReference type="ARBA" id="ARBA00022833"/>
    </source>
</evidence>
<protein>
    <submittedName>
        <fullName evidence="8">Homocysteine S-methyltransferase ybgG</fullName>
    </submittedName>
</protein>
<evidence type="ECO:0000256" key="5">
    <source>
        <dbReference type="ARBA" id="ARBA00034478"/>
    </source>
</evidence>
<evidence type="ECO:0000256" key="2">
    <source>
        <dbReference type="ARBA" id="ARBA00022679"/>
    </source>
</evidence>
<evidence type="ECO:0000256" key="1">
    <source>
        <dbReference type="ARBA" id="ARBA00022603"/>
    </source>
</evidence>
<feature type="binding site" evidence="6">
    <location>
        <position position="239"/>
    </location>
    <ligand>
        <name>Zn(2+)</name>
        <dbReference type="ChEBI" id="CHEBI:29105"/>
    </ligand>
</feature>
<feature type="binding site" evidence="6">
    <location>
        <position position="315"/>
    </location>
    <ligand>
        <name>Zn(2+)</name>
        <dbReference type="ChEBI" id="CHEBI:29105"/>
    </ligand>
</feature>
<dbReference type="NCBIfam" id="NF007020">
    <property type="entry name" value="PRK09485.1"/>
    <property type="match status" value="1"/>
</dbReference>